<evidence type="ECO:0000313" key="2">
    <source>
        <dbReference type="EMBL" id="GET39110.1"/>
    </source>
</evidence>
<evidence type="ECO:0008006" key="4">
    <source>
        <dbReference type="Google" id="ProtNLM"/>
    </source>
</evidence>
<feature type="transmembrane region" description="Helical" evidence="1">
    <location>
        <begin position="398"/>
        <end position="416"/>
    </location>
</feature>
<dbReference type="AlphaFoldDB" id="A0AAV3XBA1"/>
<keyword evidence="1" id="KW-0812">Transmembrane</keyword>
<dbReference type="Pfam" id="PF09913">
    <property type="entry name" value="DUF2142"/>
    <property type="match status" value="2"/>
</dbReference>
<gene>
    <name evidence="2" type="ORF">MiSe_38740</name>
</gene>
<dbReference type="Proteomes" id="UP001050975">
    <property type="component" value="Unassembled WGS sequence"/>
</dbReference>
<dbReference type="EMBL" id="BLAY01000059">
    <property type="protein sequence ID" value="GET39110.1"/>
    <property type="molecule type" value="Genomic_DNA"/>
</dbReference>
<feature type="transmembrane region" description="Helical" evidence="1">
    <location>
        <begin position="276"/>
        <end position="302"/>
    </location>
</feature>
<feature type="transmembrane region" description="Helical" evidence="1">
    <location>
        <begin position="314"/>
        <end position="335"/>
    </location>
</feature>
<comment type="caution">
    <text evidence="2">The sequence shown here is derived from an EMBL/GenBank/DDBJ whole genome shotgun (WGS) entry which is preliminary data.</text>
</comment>
<sequence length="514" mass="58225">MEKTGFILKKPENLFLAIALTFGLLFTLIIAPFHAESEPQHYYRSYQISEFKLRADKKIVDCYGQQFETYLPSTTCVGGMLPKSLLTTAKITEGIASRKNPKRKQNLQTIIALLNLPLDSNNRVFLRFPNISLFFPITHLPQAFGMAIGRLFNVSPLVLLYVGRICNLLVWVLVVYLGIKIIPFYKWLLILLALTPMSIFQASSLSGDTLTNGLSFLLIAVILKTAFDRGLQSSEGKPFRFVCVAAALMLPAHQERVPHTAAIRYEGGKQVTKSEIFILALLSLFLSLCKLAYSPILFLVWVIPVERFRSKKQYFLTLSVIILFSLAAVLSWLVLTRHLNVPLRLDTPNLTTEQRLNYLAIQPGKLLVLLGNTLRVHGLTYLEQYLGGMGWVETKMPIWHMVSYGLVLLGVAACSHEKDIAISVRQKAIILSIAFTNIALIFTLLYITWTDLDSDVIQGFQGRYLIPISPLLFLLLYNQKIKLNFKKFEYALACYLLFCQTLTLAVLLNRYWLS</sequence>
<proteinExistence type="predicted"/>
<feature type="transmembrane region" description="Helical" evidence="1">
    <location>
        <begin position="133"/>
        <end position="152"/>
    </location>
</feature>
<name>A0AAV3XBA1_9CYAN</name>
<organism evidence="2 3">
    <name type="scientific">Microseira wollei NIES-4236</name>
    <dbReference type="NCBI Taxonomy" id="2530354"/>
    <lineage>
        <taxon>Bacteria</taxon>
        <taxon>Bacillati</taxon>
        <taxon>Cyanobacteriota</taxon>
        <taxon>Cyanophyceae</taxon>
        <taxon>Oscillatoriophycideae</taxon>
        <taxon>Aerosakkonematales</taxon>
        <taxon>Aerosakkonemataceae</taxon>
        <taxon>Microseira</taxon>
    </lineage>
</organism>
<protein>
    <recommendedName>
        <fullName evidence="4">DUF2142 domain-containing protein</fullName>
    </recommendedName>
</protein>
<feature type="transmembrane region" description="Helical" evidence="1">
    <location>
        <begin position="461"/>
        <end position="478"/>
    </location>
</feature>
<accession>A0AAV3XBA1</accession>
<evidence type="ECO:0000256" key="1">
    <source>
        <dbReference type="SAM" id="Phobius"/>
    </source>
</evidence>
<dbReference type="RefSeq" id="WP_226584083.1">
    <property type="nucleotide sequence ID" value="NZ_BLAY01000059.1"/>
</dbReference>
<feature type="transmembrane region" description="Helical" evidence="1">
    <location>
        <begin position="428"/>
        <end position="449"/>
    </location>
</feature>
<keyword evidence="1" id="KW-1133">Transmembrane helix</keyword>
<evidence type="ECO:0000313" key="3">
    <source>
        <dbReference type="Proteomes" id="UP001050975"/>
    </source>
</evidence>
<feature type="transmembrane region" description="Helical" evidence="1">
    <location>
        <begin position="14"/>
        <end position="35"/>
    </location>
</feature>
<keyword evidence="1" id="KW-0472">Membrane</keyword>
<feature type="transmembrane region" description="Helical" evidence="1">
    <location>
        <begin position="490"/>
        <end position="512"/>
    </location>
</feature>
<reference evidence="2" key="1">
    <citation type="submission" date="2019-10" db="EMBL/GenBank/DDBJ databases">
        <title>Draft genome sequece of Microseira wollei NIES-4236.</title>
        <authorList>
            <person name="Yamaguchi H."/>
            <person name="Suzuki S."/>
            <person name="Kawachi M."/>
        </authorList>
    </citation>
    <scope>NUCLEOTIDE SEQUENCE</scope>
    <source>
        <strain evidence="2">NIES-4236</strain>
    </source>
</reference>
<dbReference type="InterPro" id="IPR018674">
    <property type="entry name" value="DUF2142_membrane"/>
</dbReference>
<keyword evidence="3" id="KW-1185">Reference proteome</keyword>